<sequence length="64" mass="7207">MTTWWLEVYRQFFDSSAMLWSRAGIRGLMMPSGADFDDRLAELTRAQPAETPRPDGCDAVITPA</sequence>
<accession>A0ABU2PQY5</accession>
<dbReference type="RefSeq" id="WP_311641175.1">
    <property type="nucleotide sequence ID" value="NZ_JAVRFA010000002.1"/>
</dbReference>
<keyword evidence="3" id="KW-1185">Reference proteome</keyword>
<dbReference type="EMBL" id="JAVRFA010000002">
    <property type="protein sequence ID" value="MDT0393740.1"/>
    <property type="molecule type" value="Genomic_DNA"/>
</dbReference>
<evidence type="ECO:0000313" key="3">
    <source>
        <dbReference type="Proteomes" id="UP001183881"/>
    </source>
</evidence>
<evidence type="ECO:0000313" key="2">
    <source>
        <dbReference type="EMBL" id="MDT0393740.1"/>
    </source>
</evidence>
<name>A0ABU2PQY5_9ACTN</name>
<gene>
    <name evidence="2" type="ORF">RM705_03315</name>
</gene>
<comment type="caution">
    <text evidence="2">The sequence shown here is derived from an EMBL/GenBank/DDBJ whole genome shotgun (WGS) entry which is preliminary data.</text>
</comment>
<organism evidence="2 3">
    <name type="scientific">Streptomyces edwardsiae</name>
    <dbReference type="NCBI Taxonomy" id="3075527"/>
    <lineage>
        <taxon>Bacteria</taxon>
        <taxon>Bacillati</taxon>
        <taxon>Actinomycetota</taxon>
        <taxon>Actinomycetes</taxon>
        <taxon>Kitasatosporales</taxon>
        <taxon>Streptomycetaceae</taxon>
        <taxon>Streptomyces</taxon>
    </lineage>
</organism>
<dbReference type="Proteomes" id="UP001183881">
    <property type="component" value="Unassembled WGS sequence"/>
</dbReference>
<feature type="region of interest" description="Disordered" evidence="1">
    <location>
        <begin position="45"/>
        <end position="64"/>
    </location>
</feature>
<reference evidence="3" key="1">
    <citation type="submission" date="2023-07" db="EMBL/GenBank/DDBJ databases">
        <title>30 novel species of actinomycetes from the DSMZ collection.</title>
        <authorList>
            <person name="Nouioui I."/>
        </authorList>
    </citation>
    <scope>NUCLEOTIDE SEQUENCE [LARGE SCALE GENOMIC DNA]</scope>
    <source>
        <strain evidence="3">DSM 41636</strain>
    </source>
</reference>
<protein>
    <submittedName>
        <fullName evidence="2">Uncharacterized protein</fullName>
    </submittedName>
</protein>
<evidence type="ECO:0000256" key="1">
    <source>
        <dbReference type="SAM" id="MobiDB-lite"/>
    </source>
</evidence>
<proteinExistence type="predicted"/>